<dbReference type="CDD" id="cd00051">
    <property type="entry name" value="EFh"/>
    <property type="match status" value="2"/>
</dbReference>
<dbReference type="Proteomes" id="UP000594261">
    <property type="component" value="Chromosome 4"/>
</dbReference>
<dbReference type="Pfam" id="PF13499">
    <property type="entry name" value="EF-hand_7"/>
    <property type="match status" value="1"/>
</dbReference>
<dbReference type="AlphaFoldDB" id="A0A7N2LH54"/>
<organism evidence="8 9">
    <name type="scientific">Quercus lobata</name>
    <name type="common">Valley oak</name>
    <dbReference type="NCBI Taxonomy" id="97700"/>
    <lineage>
        <taxon>Eukaryota</taxon>
        <taxon>Viridiplantae</taxon>
        <taxon>Streptophyta</taxon>
        <taxon>Embryophyta</taxon>
        <taxon>Tracheophyta</taxon>
        <taxon>Spermatophyta</taxon>
        <taxon>Magnoliopsida</taxon>
        <taxon>eudicotyledons</taxon>
        <taxon>Gunneridae</taxon>
        <taxon>Pentapetalae</taxon>
        <taxon>rosids</taxon>
        <taxon>fabids</taxon>
        <taxon>Fagales</taxon>
        <taxon>Fagaceae</taxon>
        <taxon>Quercus</taxon>
    </lineage>
</organism>
<protein>
    <recommendedName>
        <fullName evidence="7">EF-hand domain-containing protein</fullName>
    </recommendedName>
</protein>
<dbReference type="EMBL" id="LRBV02000004">
    <property type="status" value="NOT_ANNOTATED_CDS"/>
    <property type="molecule type" value="Genomic_DNA"/>
</dbReference>
<evidence type="ECO:0000256" key="1">
    <source>
        <dbReference type="ARBA" id="ARBA00006049"/>
    </source>
</evidence>
<dbReference type="FunFam" id="1.10.238.10:FF:000249">
    <property type="entry name" value="calcium and calcium/calmodulin-dependent serine/threonine-protein kinase DMI-3"/>
    <property type="match status" value="1"/>
</dbReference>
<dbReference type="InterPro" id="IPR002048">
    <property type="entry name" value="EF_hand_dom"/>
</dbReference>
<dbReference type="Gramene" id="QL04p050706:mrna">
    <property type="protein sequence ID" value="QL04p050706:mrna"/>
    <property type="gene ID" value="QL04p050706"/>
</dbReference>
<keyword evidence="5" id="KW-0106">Calcium</keyword>
<evidence type="ECO:0000313" key="9">
    <source>
        <dbReference type="Proteomes" id="UP000594261"/>
    </source>
</evidence>
<sequence length="338" mass="38432">MTDHIQAMQKEVRQKLEATNTKYKEAAVRRGMRRSSKVLVYLRNERFPVGTYNKLKDKKYGPFHITKKINNNVYVVALPPDMSISSTFNVADLYDYHPPDESDSGNSRSSFFQLLDHLWVIGDSAKQDQMDAEIVSRLQGFNARRKLCAAAIASVWTSTIFLRTKKLKSLLGSHDLTQDEIENLRVHFSKLCAKGDNATLSEFKEVLKAMKMSSLLPLAPRIFDLFDNNRDGTVDMREIFCGFSSLKKLRGDDALRLCFQMYDTDRSGCITKEEVASMLRALPDECLPAKITEPGKLDEIFDRMDANSDGKVTFEEFRAAMQIDSSLQDIVLSSLRPK</sequence>
<dbReference type="Pfam" id="PF13202">
    <property type="entry name" value="EF-hand_5"/>
    <property type="match status" value="1"/>
</dbReference>
<dbReference type="Pfam" id="PF24626">
    <property type="entry name" value="SH3_Tf2-1"/>
    <property type="match status" value="1"/>
</dbReference>
<evidence type="ECO:0000256" key="2">
    <source>
        <dbReference type="ARBA" id="ARBA00022707"/>
    </source>
</evidence>
<evidence type="ECO:0000256" key="4">
    <source>
        <dbReference type="ARBA" id="ARBA00022737"/>
    </source>
</evidence>
<reference evidence="8" key="2">
    <citation type="submission" date="2021-01" db="UniProtKB">
        <authorList>
            <consortium name="EnsemblPlants"/>
        </authorList>
    </citation>
    <scope>IDENTIFICATION</scope>
</reference>
<feature type="domain" description="EF-hand" evidence="7">
    <location>
        <begin position="250"/>
        <end position="285"/>
    </location>
</feature>
<keyword evidence="2" id="KW-0519">Myristate</keyword>
<evidence type="ECO:0000256" key="5">
    <source>
        <dbReference type="ARBA" id="ARBA00022837"/>
    </source>
</evidence>
<dbReference type="PANTHER" id="PTHR23055:SF178">
    <property type="entry name" value="NEUROCALCIN HOMOLOG"/>
    <property type="match status" value="1"/>
</dbReference>
<dbReference type="SMART" id="SM00054">
    <property type="entry name" value="EFh"/>
    <property type="match status" value="3"/>
</dbReference>
<dbReference type="InterPro" id="IPR056924">
    <property type="entry name" value="SH3_Tf2-1"/>
</dbReference>
<dbReference type="PANTHER" id="PTHR23055">
    <property type="entry name" value="CALCIUM BINDING PROTEINS"/>
    <property type="match status" value="1"/>
</dbReference>
<keyword evidence="3" id="KW-0479">Metal-binding</keyword>
<keyword evidence="9" id="KW-1185">Reference proteome</keyword>
<dbReference type="GO" id="GO:0005509">
    <property type="term" value="F:calcium ion binding"/>
    <property type="evidence" value="ECO:0007669"/>
    <property type="project" value="InterPro"/>
</dbReference>
<comment type="similarity">
    <text evidence="1">Belongs to the recoverin family.</text>
</comment>
<evidence type="ECO:0000313" key="8">
    <source>
        <dbReference type="EnsemblPlants" id="QL04p050706:mrna"/>
    </source>
</evidence>
<dbReference type="InterPro" id="IPR028846">
    <property type="entry name" value="Recoverin"/>
</dbReference>
<dbReference type="EnsemblPlants" id="QL04p050706:mrna">
    <property type="protein sequence ID" value="QL04p050706:mrna"/>
    <property type="gene ID" value="QL04p050706"/>
</dbReference>
<evidence type="ECO:0000256" key="3">
    <source>
        <dbReference type="ARBA" id="ARBA00022723"/>
    </source>
</evidence>
<proteinExistence type="inferred from homology"/>
<dbReference type="Gene3D" id="1.10.238.10">
    <property type="entry name" value="EF-hand"/>
    <property type="match status" value="1"/>
</dbReference>
<evidence type="ECO:0000259" key="7">
    <source>
        <dbReference type="PROSITE" id="PS50222"/>
    </source>
</evidence>
<dbReference type="PRINTS" id="PR00450">
    <property type="entry name" value="RECOVERIN"/>
</dbReference>
<feature type="domain" description="EF-hand" evidence="7">
    <location>
        <begin position="292"/>
        <end position="327"/>
    </location>
</feature>
<evidence type="ECO:0000256" key="6">
    <source>
        <dbReference type="ARBA" id="ARBA00023288"/>
    </source>
</evidence>
<accession>A0A7N2LH54</accession>
<feature type="domain" description="EF-hand" evidence="7">
    <location>
        <begin position="221"/>
        <end position="249"/>
    </location>
</feature>
<dbReference type="InParanoid" id="A0A7N2LH54"/>
<dbReference type="SUPFAM" id="SSF47473">
    <property type="entry name" value="EF-hand"/>
    <property type="match status" value="1"/>
</dbReference>
<keyword evidence="6" id="KW-0449">Lipoprotein</keyword>
<dbReference type="PROSITE" id="PS50222">
    <property type="entry name" value="EF_HAND_2"/>
    <property type="match status" value="3"/>
</dbReference>
<keyword evidence="4" id="KW-0677">Repeat</keyword>
<reference evidence="8 9" key="1">
    <citation type="journal article" date="2016" name="G3 (Bethesda)">
        <title>First Draft Assembly and Annotation of the Genome of a California Endemic Oak Quercus lobata Nee (Fagaceae).</title>
        <authorList>
            <person name="Sork V.L."/>
            <person name="Fitz-Gibbon S.T."/>
            <person name="Puiu D."/>
            <person name="Crepeau M."/>
            <person name="Gugger P.F."/>
            <person name="Sherman R."/>
            <person name="Stevens K."/>
            <person name="Langley C.H."/>
            <person name="Pellegrini M."/>
            <person name="Salzberg S.L."/>
        </authorList>
    </citation>
    <scope>NUCLEOTIDE SEQUENCE [LARGE SCALE GENOMIC DNA]</scope>
    <source>
        <strain evidence="8 9">cv. SW786</strain>
    </source>
</reference>
<name>A0A7N2LH54_QUELO</name>
<dbReference type="InterPro" id="IPR011992">
    <property type="entry name" value="EF-hand-dom_pair"/>
</dbReference>
<dbReference type="PROSITE" id="PS00018">
    <property type="entry name" value="EF_HAND_1"/>
    <property type="match status" value="3"/>
</dbReference>
<dbReference type="InterPro" id="IPR018247">
    <property type="entry name" value="EF_Hand_1_Ca_BS"/>
</dbReference>